<protein>
    <submittedName>
        <fullName evidence="2">ACT domain-containing protein</fullName>
    </submittedName>
</protein>
<dbReference type="Gene3D" id="3.30.2130.10">
    <property type="entry name" value="VC0802-like"/>
    <property type="match status" value="1"/>
</dbReference>
<dbReference type="Proteomes" id="UP000324354">
    <property type="component" value="Chromosome"/>
</dbReference>
<dbReference type="PIRSF" id="PIRSF014439">
    <property type="entry name" value="APE1894_ACT"/>
    <property type="match status" value="1"/>
</dbReference>
<sequence length="226" mass="25178">MKKEEEKPSIAKLVKEYIETKPCIRELMILGIVNYSALARFIEGEFKKKGIKASTGAIKMALIRLGEELSEERSGFEKAIKNVISKTVIQLQSDLVVITARRDIVLSKIKELVEVAKDSRFFQLTQGIETFTIAMANEEKEKILELLKGGIIDVQEGQTAILLISPLAIINTPGIVAFITTALAVNGINITQIISCYKDTILLVDRRNAPSAYTILEDLIIKMREL</sequence>
<dbReference type="GeneID" id="13300571"/>
<dbReference type="OrthoDB" id="56543at2157"/>
<evidence type="ECO:0000313" key="3">
    <source>
        <dbReference type="Proteomes" id="UP000324354"/>
    </source>
</evidence>
<dbReference type="InterPro" id="IPR016619">
    <property type="entry name" value="UCP014439_ACT"/>
</dbReference>
<dbReference type="Pfam" id="PF13840">
    <property type="entry name" value="ACT_7"/>
    <property type="match status" value="1"/>
</dbReference>
<dbReference type="InterPro" id="IPR045865">
    <property type="entry name" value="ACT-like_dom_sf"/>
</dbReference>
<dbReference type="AlphaFoldDB" id="A0A5C0XRE6"/>
<dbReference type="InterPro" id="IPR002912">
    <property type="entry name" value="ACT_dom"/>
</dbReference>
<organism evidence="2 3">
    <name type="scientific">Pyrococcus furiosus (strain ATCC 43587 / DSM 3638 / JCM 8422 / Vc1)</name>
    <dbReference type="NCBI Taxonomy" id="186497"/>
    <lineage>
        <taxon>Archaea</taxon>
        <taxon>Methanobacteriati</taxon>
        <taxon>Methanobacteriota</taxon>
        <taxon>Thermococci</taxon>
        <taxon>Thermococcales</taxon>
        <taxon>Thermococcaceae</taxon>
        <taxon>Pyrococcus</taxon>
    </lineage>
</organism>
<evidence type="ECO:0000259" key="1">
    <source>
        <dbReference type="PROSITE" id="PS51671"/>
    </source>
</evidence>
<dbReference type="PROSITE" id="PS51671">
    <property type="entry name" value="ACT"/>
    <property type="match status" value="1"/>
</dbReference>
<name>A0A5C0XRE6_PYRFU</name>
<dbReference type="EMBL" id="CP023154">
    <property type="protein sequence ID" value="QEK79329.1"/>
    <property type="molecule type" value="Genomic_DNA"/>
</dbReference>
<reference evidence="2 3" key="1">
    <citation type="submission" date="2017-08" db="EMBL/GenBank/DDBJ databases">
        <title>Resequencing and Reannotation of the genome of Pyrococcus furiosus type strain DSM3638.</title>
        <authorList>
            <person name="Reichelt R.M."/>
            <person name="Bunk B."/>
        </authorList>
    </citation>
    <scope>NUCLEOTIDE SEQUENCE [LARGE SCALE GENOMIC DNA]</scope>
    <source>
        <strain evidence="2 3">DSM 3638</strain>
    </source>
</reference>
<gene>
    <name evidence="2" type="ORF">PFDSM3638_08675</name>
</gene>
<dbReference type="SUPFAM" id="SSF55021">
    <property type="entry name" value="ACT-like"/>
    <property type="match status" value="1"/>
</dbReference>
<dbReference type="InterPro" id="IPR027795">
    <property type="entry name" value="CASTOR_ACT_dom"/>
</dbReference>
<accession>A0A5C0XRE6</accession>
<feature type="domain" description="ACT" evidence="1">
    <location>
        <begin position="164"/>
        <end position="226"/>
    </location>
</feature>
<dbReference type="RefSeq" id="WP_011012858.1">
    <property type="nucleotide sequence ID" value="NC_003413.1"/>
</dbReference>
<proteinExistence type="predicted"/>
<evidence type="ECO:0000313" key="2">
    <source>
        <dbReference type="EMBL" id="QEK79329.1"/>
    </source>
</evidence>
<dbReference type="GeneID" id="41713543"/>